<evidence type="ECO:0000313" key="1">
    <source>
        <dbReference type="EMBL" id="GIQ86927.1"/>
    </source>
</evidence>
<dbReference type="InterPro" id="IPR006652">
    <property type="entry name" value="Kelch_1"/>
</dbReference>
<reference evidence="1 2" key="1">
    <citation type="journal article" date="2018" name="PLoS ONE">
        <title>The draft genome of Kipferlia bialata reveals reductive genome evolution in fornicate parasites.</title>
        <authorList>
            <person name="Tanifuji G."/>
            <person name="Takabayashi S."/>
            <person name="Kume K."/>
            <person name="Takagi M."/>
            <person name="Nakayama T."/>
            <person name="Kamikawa R."/>
            <person name="Inagaki Y."/>
            <person name="Hashimoto T."/>
        </authorList>
    </citation>
    <scope>NUCLEOTIDE SEQUENCE [LARGE SCALE GENOMIC DNA]</scope>
    <source>
        <strain evidence="1">NY0173</strain>
    </source>
</reference>
<dbReference type="AlphaFoldDB" id="A0A9K3D1E4"/>
<comment type="caution">
    <text evidence="1">The sequence shown here is derived from an EMBL/GenBank/DDBJ whole genome shotgun (WGS) entry which is preliminary data.</text>
</comment>
<dbReference type="InterPro" id="IPR011043">
    <property type="entry name" value="Gal_Oxase/kelch_b-propeller"/>
</dbReference>
<name>A0A9K3D1E4_9EUKA</name>
<dbReference type="PANTHER" id="PTHR23244">
    <property type="entry name" value="KELCH REPEAT DOMAIN"/>
    <property type="match status" value="1"/>
</dbReference>
<protein>
    <submittedName>
        <fullName evidence="1">Uncharacterized protein</fullName>
    </submittedName>
</protein>
<dbReference type="EMBL" id="BDIP01002856">
    <property type="protein sequence ID" value="GIQ86927.1"/>
    <property type="molecule type" value="Genomic_DNA"/>
</dbReference>
<dbReference type="OrthoDB" id="10251809at2759"/>
<organism evidence="1 2">
    <name type="scientific">Kipferlia bialata</name>
    <dbReference type="NCBI Taxonomy" id="797122"/>
    <lineage>
        <taxon>Eukaryota</taxon>
        <taxon>Metamonada</taxon>
        <taxon>Carpediemonas-like organisms</taxon>
        <taxon>Kipferlia</taxon>
    </lineage>
</organism>
<proteinExistence type="predicted"/>
<dbReference type="SMART" id="SM00612">
    <property type="entry name" value="Kelch"/>
    <property type="match status" value="3"/>
</dbReference>
<gene>
    <name evidence="1" type="ORF">KIPB_008869</name>
</gene>
<dbReference type="Gene3D" id="2.120.10.80">
    <property type="entry name" value="Kelch-type beta propeller"/>
    <property type="match status" value="2"/>
</dbReference>
<sequence>MSLCHGDRCPSAMVIGAGNRCVLVSEDPLSRAMQCETIPCPLPKGLYEHSVTRVGGEVMVFGGIDSVSGTCSDTLYRYNIREGTWKEVHTCTSTPIWPCGRRLHSAMCLEGMLCVVGGLTQNAILQDCWSFDPEAGIWTQLPDAPLGVCRAAECVVGDTAHLVGDSHSHHHNMHLTLTLKGGWGRREALPFQVSAAACVCMGPDIYVMGGSYHTQQVHVYNALTQTWRETTPLPAPFKFCRACMLSSHTMLIHGDGGTLIGNTLSTEERERVEGLRALRREDGRQALISILAPLQVPLESLSPSPLTEAVLPHLVSEILSLRQRVSGMERQSVRNRELFRSFTTGTCSTVETLIKRVSAIDVASLQTCIEGMSRYLPVAQRVSTMLPGVHQFLVDHPADELPSGDCPALLATLSALHRPFQTGTDALSALGTDTAESVACIREAADTLTAIDRVCPIPLPLDPFSLSLSDRCLYCRAEGYNAEVRELYRLAAPLIHYQASLTECMSGIHSMGGSMVDVKECRRVAVHSQSLLDTLSALATQQSEAYSLLREYQSMPCLMESDVQCAEYDVSLVQCQARNPRLSEGEREALNKDISTLQAKVSRLISQRQEKTVLAERLERHLIFPDVAVALCQPPQQLGS</sequence>
<dbReference type="SUPFAM" id="SSF50965">
    <property type="entry name" value="Galactose oxidase, central domain"/>
    <property type="match status" value="1"/>
</dbReference>
<dbReference type="Proteomes" id="UP000265618">
    <property type="component" value="Unassembled WGS sequence"/>
</dbReference>
<dbReference type="InterPro" id="IPR015915">
    <property type="entry name" value="Kelch-typ_b-propeller"/>
</dbReference>
<accession>A0A9K3D1E4</accession>
<evidence type="ECO:0000313" key="2">
    <source>
        <dbReference type="Proteomes" id="UP000265618"/>
    </source>
</evidence>
<keyword evidence="2" id="KW-1185">Reference proteome</keyword>
<dbReference type="Pfam" id="PF24681">
    <property type="entry name" value="Kelch_KLHDC2_KLHL20_DRC7"/>
    <property type="match status" value="1"/>
</dbReference>